<protein>
    <submittedName>
        <fullName evidence="7">Putative amino acid permease YhdG</fullName>
    </submittedName>
</protein>
<feature type="transmembrane region" description="Helical" evidence="6">
    <location>
        <begin position="27"/>
        <end position="46"/>
    </location>
</feature>
<feature type="transmembrane region" description="Helical" evidence="6">
    <location>
        <begin position="250"/>
        <end position="274"/>
    </location>
</feature>
<evidence type="ECO:0000256" key="6">
    <source>
        <dbReference type="SAM" id="Phobius"/>
    </source>
</evidence>
<dbReference type="PANTHER" id="PTHR43243:SF4">
    <property type="entry name" value="CATIONIC AMINO ACID TRANSPORTER 4"/>
    <property type="match status" value="1"/>
</dbReference>
<feature type="transmembrane region" description="Helical" evidence="6">
    <location>
        <begin position="183"/>
        <end position="204"/>
    </location>
</feature>
<feature type="transmembrane region" description="Helical" evidence="6">
    <location>
        <begin position="294"/>
        <end position="319"/>
    </location>
</feature>
<evidence type="ECO:0000313" key="7">
    <source>
        <dbReference type="EMBL" id="GFP78118.1"/>
    </source>
</evidence>
<dbReference type="InterPro" id="IPR002293">
    <property type="entry name" value="AA/rel_permease1"/>
</dbReference>
<feature type="transmembrane region" description="Helical" evidence="6">
    <location>
        <begin position="431"/>
        <end position="450"/>
    </location>
</feature>
<feature type="transmembrane region" description="Helical" evidence="6">
    <location>
        <begin position="89"/>
        <end position="106"/>
    </location>
</feature>
<feature type="transmembrane region" description="Helical" evidence="6">
    <location>
        <begin position="344"/>
        <end position="370"/>
    </location>
</feature>
<dbReference type="GO" id="GO:0016020">
    <property type="term" value="C:membrane"/>
    <property type="evidence" value="ECO:0007669"/>
    <property type="project" value="UniProtKB-SubCell"/>
</dbReference>
<feature type="transmembrane region" description="Helical" evidence="6">
    <location>
        <begin position="376"/>
        <end position="395"/>
    </location>
</feature>
<evidence type="ECO:0000256" key="5">
    <source>
        <dbReference type="ARBA" id="ARBA00023136"/>
    </source>
</evidence>
<feature type="transmembrane region" description="Helical" evidence="6">
    <location>
        <begin position="53"/>
        <end position="77"/>
    </location>
</feature>
<accession>A0A6V8SS93</accession>
<dbReference type="GO" id="GO:0015171">
    <property type="term" value="F:amino acid transmembrane transporter activity"/>
    <property type="evidence" value="ECO:0007669"/>
    <property type="project" value="TreeGrafter"/>
</dbReference>
<name>A0A6V8SS93_9CLOT</name>
<evidence type="ECO:0000256" key="3">
    <source>
        <dbReference type="ARBA" id="ARBA00022692"/>
    </source>
</evidence>
<dbReference type="PANTHER" id="PTHR43243">
    <property type="entry name" value="INNER MEMBRANE TRANSPORTER YGJI-RELATED"/>
    <property type="match status" value="1"/>
</dbReference>
<feature type="transmembrane region" description="Helical" evidence="6">
    <location>
        <begin position="407"/>
        <end position="425"/>
    </location>
</feature>
<evidence type="ECO:0000313" key="8">
    <source>
        <dbReference type="Proteomes" id="UP000580568"/>
    </source>
</evidence>
<proteinExistence type="predicted"/>
<dbReference type="Proteomes" id="UP000580568">
    <property type="component" value="Unassembled WGS sequence"/>
</dbReference>
<dbReference type="AlphaFoldDB" id="A0A6V8SS93"/>
<keyword evidence="5 6" id="KW-0472">Membrane</keyword>
<dbReference type="Gene3D" id="1.20.1740.10">
    <property type="entry name" value="Amino acid/polyamine transporter I"/>
    <property type="match status" value="1"/>
</dbReference>
<dbReference type="RefSeq" id="WP_183279437.1">
    <property type="nucleotide sequence ID" value="NZ_BLZR01000001.1"/>
</dbReference>
<feature type="transmembrane region" description="Helical" evidence="6">
    <location>
        <begin position="152"/>
        <end position="171"/>
    </location>
</feature>
<evidence type="ECO:0000256" key="2">
    <source>
        <dbReference type="ARBA" id="ARBA00022448"/>
    </source>
</evidence>
<gene>
    <name evidence="7" type="ORF">bsdtw1_04312</name>
</gene>
<dbReference type="PIRSF" id="PIRSF006060">
    <property type="entry name" value="AA_transporter"/>
    <property type="match status" value="1"/>
</dbReference>
<reference evidence="7 8" key="1">
    <citation type="submission" date="2020-07" db="EMBL/GenBank/DDBJ databases">
        <title>A new beta-1,3-glucan-decomposing anaerobic bacterium isolated from anoxic soil subjected to biological soil disinfestation.</title>
        <authorList>
            <person name="Ueki A."/>
            <person name="Tonouchi A."/>
        </authorList>
    </citation>
    <scope>NUCLEOTIDE SEQUENCE [LARGE SCALE GENOMIC DNA]</scope>
    <source>
        <strain evidence="7 8">TW1</strain>
    </source>
</reference>
<evidence type="ECO:0000256" key="1">
    <source>
        <dbReference type="ARBA" id="ARBA00004141"/>
    </source>
</evidence>
<comment type="subcellular location">
    <subcellularLocation>
        <location evidence="1">Membrane</location>
        <topology evidence="1">Multi-pass membrane protein</topology>
    </subcellularLocation>
</comment>
<feature type="transmembrane region" description="Helical" evidence="6">
    <location>
        <begin position="216"/>
        <end position="238"/>
    </location>
</feature>
<organism evidence="7 8">
    <name type="scientific">Clostridium fungisolvens</name>
    <dbReference type="NCBI Taxonomy" id="1604897"/>
    <lineage>
        <taxon>Bacteria</taxon>
        <taxon>Bacillati</taxon>
        <taxon>Bacillota</taxon>
        <taxon>Clostridia</taxon>
        <taxon>Eubacteriales</taxon>
        <taxon>Clostridiaceae</taxon>
        <taxon>Clostridium</taxon>
    </lineage>
</organism>
<keyword evidence="8" id="KW-1185">Reference proteome</keyword>
<dbReference type="Pfam" id="PF13520">
    <property type="entry name" value="AA_permease_2"/>
    <property type="match status" value="1"/>
</dbReference>
<keyword evidence="3 6" id="KW-0812">Transmembrane</keyword>
<comment type="caution">
    <text evidence="7">The sequence shown here is derived from an EMBL/GenBank/DDBJ whole genome shotgun (WGS) entry which is preliminary data.</text>
</comment>
<evidence type="ECO:0000256" key="4">
    <source>
        <dbReference type="ARBA" id="ARBA00022989"/>
    </source>
</evidence>
<keyword evidence="4 6" id="KW-1133">Transmembrane helix</keyword>
<dbReference type="EMBL" id="BLZR01000001">
    <property type="protein sequence ID" value="GFP78118.1"/>
    <property type="molecule type" value="Genomic_DNA"/>
</dbReference>
<sequence>MNIFRRKTINDFNEATEHSGLKRKLTAFDLAALGIGSVVGTGIFVATGQGAQLAGPAVTISYIVAAIVSALCALTYSELASMFPVSGSTYSYSYVAFGEIIAWIIGWDLILEYLVSAAAVASGWSGTLVGILKDYGIAIPASLTTAPISGGIVDLPAVIITLIITWVLYIGVSESAKINNIIVGIKIFVILVFVVLGITHINVANYHPFAPFGTKGIMTGASIIFFAFIGFDAVSTAAEETKNPKKDVPMGLAICLIAVIVLYIAVSLILTGIVPFKSIDIDNALPGALSTIGITWGSALVGVGAVIGMISTLLVTLYGQVRIFMVMSRDGLLPKRFAKVNKKFGTPGLCTVITGIITAIMAGFLPLGVIMELCNIGTLFAFVLVSIGVVVLRKAMPDIERKFKCPGVPFTPILTVIFCGYLMSFLPIQTWIRFVVWLLLGLIIYFVYGYKNSSLNK</sequence>
<keyword evidence="2" id="KW-0813">Transport</keyword>